<feature type="transmembrane region" description="Helical" evidence="3">
    <location>
        <begin position="237"/>
        <end position="260"/>
    </location>
</feature>
<keyword evidence="3" id="KW-1133">Transmembrane helix</keyword>
<feature type="transmembrane region" description="Helical" evidence="3">
    <location>
        <begin position="331"/>
        <end position="350"/>
    </location>
</feature>
<dbReference type="GO" id="GO:0022857">
    <property type="term" value="F:transmembrane transporter activity"/>
    <property type="evidence" value="ECO:0007669"/>
    <property type="project" value="InterPro"/>
</dbReference>
<proteinExistence type="inferred from homology"/>
<keyword evidence="3" id="KW-0472">Membrane</keyword>
<dbReference type="Gene3D" id="1.20.1250.20">
    <property type="entry name" value="MFS general substrate transporter like domains"/>
    <property type="match status" value="2"/>
</dbReference>
<feature type="transmembrane region" description="Helical" evidence="3">
    <location>
        <begin position="95"/>
        <end position="118"/>
    </location>
</feature>
<comment type="similarity">
    <text evidence="2">Belongs to the major facilitator superfamily. Monocarboxylate porter (TC 2.A.1.13) family.</text>
</comment>
<feature type="transmembrane region" description="Helical" evidence="3">
    <location>
        <begin position="153"/>
        <end position="172"/>
    </location>
</feature>
<dbReference type="EMBL" id="JAGPNK010000011">
    <property type="protein sequence ID" value="KAH7311335.1"/>
    <property type="molecule type" value="Genomic_DNA"/>
</dbReference>
<name>A0A8K0WP02_9HYPO</name>
<dbReference type="InterPro" id="IPR020846">
    <property type="entry name" value="MFS_dom"/>
</dbReference>
<dbReference type="Pfam" id="PF07690">
    <property type="entry name" value="MFS_1"/>
    <property type="match status" value="1"/>
</dbReference>
<feature type="transmembrane region" description="Helical" evidence="3">
    <location>
        <begin position="124"/>
        <end position="146"/>
    </location>
</feature>
<evidence type="ECO:0000256" key="3">
    <source>
        <dbReference type="SAM" id="Phobius"/>
    </source>
</evidence>
<dbReference type="Proteomes" id="UP000813444">
    <property type="component" value="Unassembled WGS sequence"/>
</dbReference>
<sequence>MSMPLRKPVQEGEISLHFPEGGRTAWLVVFGSWCAMLQIFGLINASGVLETYFKDHLLQHHSHTEIGWIFSLYLFFVFFVGVLVGPLFDRLGPRIFISTGSLMIVSSLMILSIARSYYEIMLCYSVAGGIGGALLYAPATGAIAHYFDEKRGLATGLAFTAGGFGGVLLPPLMHHLLSLEGVGFPWTCRILAFIMLAAAVPANIFIKARLTSERISADQPASATNLLDPRILVQRRFALASVGYLFMEWGLFVPLAYITSYGGFYEMPATDSALMLSIINAASVFGRFIPGFLSDKLGRFNVIIMTIALCAISVLTIWLPCQGRVPELTTFSILFGAASGSNLSLIPVCLGQFCEAQHYGRYITTATMLASFGSLTSVPIAGALLAIEDGETGWRCLILFCGSAYLLALMCYGAARVITVGWKLQAKF</sequence>
<feature type="domain" description="Major facilitator superfamily (MFS) profile" evidence="4">
    <location>
        <begin position="24"/>
        <end position="428"/>
    </location>
</feature>
<dbReference type="AlphaFoldDB" id="A0A8K0WP02"/>
<evidence type="ECO:0000259" key="4">
    <source>
        <dbReference type="PROSITE" id="PS50850"/>
    </source>
</evidence>
<feature type="transmembrane region" description="Helical" evidence="3">
    <location>
        <begin position="25"/>
        <end position="46"/>
    </location>
</feature>
<dbReference type="PROSITE" id="PS50850">
    <property type="entry name" value="MFS"/>
    <property type="match status" value="1"/>
</dbReference>
<feature type="transmembrane region" description="Helical" evidence="3">
    <location>
        <begin position="300"/>
        <end position="319"/>
    </location>
</feature>
<evidence type="ECO:0000256" key="2">
    <source>
        <dbReference type="ARBA" id="ARBA00006727"/>
    </source>
</evidence>
<dbReference type="PANTHER" id="PTHR11360">
    <property type="entry name" value="MONOCARBOXYLATE TRANSPORTER"/>
    <property type="match status" value="1"/>
</dbReference>
<feature type="transmembrane region" description="Helical" evidence="3">
    <location>
        <begin position="66"/>
        <end position="88"/>
    </location>
</feature>
<feature type="transmembrane region" description="Helical" evidence="3">
    <location>
        <begin position="184"/>
        <end position="206"/>
    </location>
</feature>
<feature type="transmembrane region" description="Helical" evidence="3">
    <location>
        <begin position="272"/>
        <end position="293"/>
    </location>
</feature>
<gene>
    <name evidence="5" type="ORF">B0I35DRAFT_452634</name>
</gene>
<dbReference type="OrthoDB" id="410267at2759"/>
<evidence type="ECO:0000313" key="5">
    <source>
        <dbReference type="EMBL" id="KAH7311335.1"/>
    </source>
</evidence>
<protein>
    <submittedName>
        <fullName evidence="5">Major facilitator superfamily domain-containing protein</fullName>
    </submittedName>
</protein>
<evidence type="ECO:0000256" key="1">
    <source>
        <dbReference type="ARBA" id="ARBA00004141"/>
    </source>
</evidence>
<keyword evidence="6" id="KW-1185">Reference proteome</keyword>
<accession>A0A8K0WP02</accession>
<organism evidence="5 6">
    <name type="scientific">Stachybotrys elegans</name>
    <dbReference type="NCBI Taxonomy" id="80388"/>
    <lineage>
        <taxon>Eukaryota</taxon>
        <taxon>Fungi</taxon>
        <taxon>Dikarya</taxon>
        <taxon>Ascomycota</taxon>
        <taxon>Pezizomycotina</taxon>
        <taxon>Sordariomycetes</taxon>
        <taxon>Hypocreomycetidae</taxon>
        <taxon>Hypocreales</taxon>
        <taxon>Stachybotryaceae</taxon>
        <taxon>Stachybotrys</taxon>
    </lineage>
</organism>
<comment type="caution">
    <text evidence="5">The sequence shown here is derived from an EMBL/GenBank/DDBJ whole genome shotgun (WGS) entry which is preliminary data.</text>
</comment>
<dbReference type="GO" id="GO:0016020">
    <property type="term" value="C:membrane"/>
    <property type="evidence" value="ECO:0007669"/>
    <property type="project" value="UniProtKB-SubCell"/>
</dbReference>
<dbReference type="InterPro" id="IPR050327">
    <property type="entry name" value="Proton-linked_MCT"/>
</dbReference>
<dbReference type="PANTHER" id="PTHR11360:SF177">
    <property type="entry name" value="RIBOFLAVIN TRANSPORTER MCH5"/>
    <property type="match status" value="1"/>
</dbReference>
<reference evidence="5" key="1">
    <citation type="journal article" date="2021" name="Nat. Commun.">
        <title>Genetic determinants of endophytism in the Arabidopsis root mycobiome.</title>
        <authorList>
            <person name="Mesny F."/>
            <person name="Miyauchi S."/>
            <person name="Thiergart T."/>
            <person name="Pickel B."/>
            <person name="Atanasova L."/>
            <person name="Karlsson M."/>
            <person name="Huettel B."/>
            <person name="Barry K.W."/>
            <person name="Haridas S."/>
            <person name="Chen C."/>
            <person name="Bauer D."/>
            <person name="Andreopoulos W."/>
            <person name="Pangilinan J."/>
            <person name="LaButti K."/>
            <person name="Riley R."/>
            <person name="Lipzen A."/>
            <person name="Clum A."/>
            <person name="Drula E."/>
            <person name="Henrissat B."/>
            <person name="Kohler A."/>
            <person name="Grigoriev I.V."/>
            <person name="Martin F.M."/>
            <person name="Hacquard S."/>
        </authorList>
    </citation>
    <scope>NUCLEOTIDE SEQUENCE</scope>
    <source>
        <strain evidence="5">MPI-CAGE-CH-0235</strain>
    </source>
</reference>
<feature type="transmembrane region" description="Helical" evidence="3">
    <location>
        <begin position="362"/>
        <end position="386"/>
    </location>
</feature>
<dbReference type="InterPro" id="IPR011701">
    <property type="entry name" value="MFS"/>
</dbReference>
<dbReference type="InterPro" id="IPR036259">
    <property type="entry name" value="MFS_trans_sf"/>
</dbReference>
<feature type="transmembrane region" description="Helical" evidence="3">
    <location>
        <begin position="392"/>
        <end position="415"/>
    </location>
</feature>
<keyword evidence="3" id="KW-0812">Transmembrane</keyword>
<evidence type="ECO:0000313" key="6">
    <source>
        <dbReference type="Proteomes" id="UP000813444"/>
    </source>
</evidence>
<dbReference type="SUPFAM" id="SSF103473">
    <property type="entry name" value="MFS general substrate transporter"/>
    <property type="match status" value="1"/>
</dbReference>
<comment type="subcellular location">
    <subcellularLocation>
        <location evidence="1">Membrane</location>
        <topology evidence="1">Multi-pass membrane protein</topology>
    </subcellularLocation>
</comment>